<proteinExistence type="predicted"/>
<dbReference type="GO" id="GO:0080120">
    <property type="term" value="P:CAAX-box protein maturation"/>
    <property type="evidence" value="ECO:0007669"/>
    <property type="project" value="UniProtKB-ARBA"/>
</dbReference>
<feature type="transmembrane region" description="Helical" evidence="1">
    <location>
        <begin position="150"/>
        <end position="170"/>
    </location>
</feature>
<dbReference type="InterPro" id="IPR003675">
    <property type="entry name" value="Rce1/LyrA-like_dom"/>
</dbReference>
<dbReference type="GO" id="GO:0004175">
    <property type="term" value="F:endopeptidase activity"/>
    <property type="evidence" value="ECO:0007669"/>
    <property type="project" value="UniProtKB-ARBA"/>
</dbReference>
<sequence>MQRFREIFLLWAIVFLPGYFSAGSPGGASFLDSPQGLLAVAIKQTVFALLVIHLLDVQGEAEFLRSPWKVWSGKTLLGAGAIALSLLALAALLRALTVSSGQPFSPKSASSPLITAPLTTIPLLTGTLLAVAYGEEIFFRAYLLIRLNQAGLSSMPALLISATLFALTHQWQGPEAVFFAWISGIFLGSVWILRPGIHHLALGHAAYNALALLIPAIGTATV</sequence>
<feature type="domain" description="CAAX prenyl protease 2/Lysostaphin resistance protein A-like" evidence="2">
    <location>
        <begin position="119"/>
        <end position="210"/>
    </location>
</feature>
<dbReference type="EMBL" id="FTMS01000018">
    <property type="protein sequence ID" value="SIQ92326.1"/>
    <property type="molecule type" value="Genomic_DNA"/>
</dbReference>
<feature type="transmembrane region" description="Helical" evidence="1">
    <location>
        <begin position="176"/>
        <end position="193"/>
    </location>
</feature>
<gene>
    <name evidence="3" type="ORF">SAMN05920897_11844</name>
</gene>
<dbReference type="Proteomes" id="UP000186400">
    <property type="component" value="Unassembled WGS sequence"/>
</dbReference>
<feature type="transmembrane region" description="Helical" evidence="1">
    <location>
        <begin position="38"/>
        <end position="55"/>
    </location>
</feature>
<evidence type="ECO:0000256" key="1">
    <source>
        <dbReference type="SAM" id="Phobius"/>
    </source>
</evidence>
<keyword evidence="1" id="KW-0472">Membrane</keyword>
<evidence type="ECO:0000313" key="4">
    <source>
        <dbReference type="Proteomes" id="UP000186400"/>
    </source>
</evidence>
<keyword evidence="1" id="KW-0812">Transmembrane</keyword>
<evidence type="ECO:0000313" key="3">
    <source>
        <dbReference type="EMBL" id="SIQ92326.1"/>
    </source>
</evidence>
<dbReference type="GO" id="GO:0006508">
    <property type="term" value="P:proteolysis"/>
    <property type="evidence" value="ECO:0007669"/>
    <property type="project" value="UniProtKB-KW"/>
</dbReference>
<feature type="transmembrane region" description="Helical" evidence="1">
    <location>
        <begin position="200"/>
        <end position="220"/>
    </location>
</feature>
<keyword evidence="4" id="KW-1185">Reference proteome</keyword>
<accession>A0A1N6WQN7</accession>
<protein>
    <submittedName>
        <fullName evidence="3">CAAX protease self-immunity</fullName>
    </submittedName>
</protein>
<dbReference type="Pfam" id="PF02517">
    <property type="entry name" value="Rce1-like"/>
    <property type="match status" value="1"/>
</dbReference>
<dbReference type="AlphaFoldDB" id="A0A1N6WQN7"/>
<feature type="transmembrane region" description="Helical" evidence="1">
    <location>
        <begin position="116"/>
        <end position="138"/>
    </location>
</feature>
<organism evidence="3 4">
    <name type="scientific">Alkalispirochaeta americana</name>
    <dbReference type="NCBI Taxonomy" id="159291"/>
    <lineage>
        <taxon>Bacteria</taxon>
        <taxon>Pseudomonadati</taxon>
        <taxon>Spirochaetota</taxon>
        <taxon>Spirochaetia</taxon>
        <taxon>Spirochaetales</taxon>
        <taxon>Spirochaetaceae</taxon>
        <taxon>Alkalispirochaeta</taxon>
    </lineage>
</organism>
<reference evidence="3 4" key="1">
    <citation type="submission" date="2017-01" db="EMBL/GenBank/DDBJ databases">
        <authorList>
            <person name="Mah S.A."/>
            <person name="Swanson W.J."/>
            <person name="Moy G.W."/>
            <person name="Vacquier V.D."/>
        </authorList>
    </citation>
    <scope>NUCLEOTIDE SEQUENCE [LARGE SCALE GENOMIC DNA]</scope>
    <source>
        <strain evidence="3 4">ASpG1</strain>
    </source>
</reference>
<keyword evidence="3" id="KW-0645">Protease</keyword>
<dbReference type="STRING" id="159291.SAMN05920897_11844"/>
<keyword evidence="3" id="KW-0378">Hydrolase</keyword>
<name>A0A1N6WQN7_9SPIO</name>
<keyword evidence="1" id="KW-1133">Transmembrane helix</keyword>
<feature type="transmembrane region" description="Helical" evidence="1">
    <location>
        <begin position="76"/>
        <end position="96"/>
    </location>
</feature>
<evidence type="ECO:0000259" key="2">
    <source>
        <dbReference type="Pfam" id="PF02517"/>
    </source>
</evidence>